<organism evidence="3 4">
    <name type="scientific">Georgenia subflava</name>
    <dbReference type="NCBI Taxonomy" id="1622177"/>
    <lineage>
        <taxon>Bacteria</taxon>
        <taxon>Bacillati</taxon>
        <taxon>Actinomycetota</taxon>
        <taxon>Actinomycetes</taxon>
        <taxon>Micrococcales</taxon>
        <taxon>Bogoriellaceae</taxon>
        <taxon>Georgenia</taxon>
    </lineage>
</organism>
<sequence length="457" mass="47076">MRLLPLVDPGPPLTREQVQRYSRHLLLCQLGDVGQRRLLAARVLVMGAGGLGSPALQYLAAAGVGRIGIVDDDVVDASNLQRQVIHSLADVGRPKVDSAAEQIAGLNPDVEVIRHHLRLDAANAHEILAGYDLVLDGTDNFPTRYLVNDVCAELGIPLVWASILRFDAQVAVFWSRPRPAAIGPDGAASGPAPVAGRTGGAPPSPDGAASGDTTSPDDGAARPAGVTLRDLFPTPPPEGTTPSCGQAGVLGAMCGQVGSIMAAEAVKLITGTGEPLLGRVLVLDVLAARWSELPVRPRAGAHAPASLVELGYDPAGSPPGSPAAALCAVPGSTPPAATALPVITVRTLAQRLAARERGSDDFVLLDVREVPERSIVTIPGAVSIPLAEVLADPESAVHRLDLAHPGGVARELVVHCRSGQRSAQAVRALTDAGARAVNVEGGVLAWVADIDPTLPTY</sequence>
<keyword evidence="3" id="KW-0548">Nucleotidyltransferase</keyword>
<dbReference type="InterPro" id="IPR000594">
    <property type="entry name" value="ThiF_NAD_FAD-bd"/>
</dbReference>
<dbReference type="Pfam" id="PF00899">
    <property type="entry name" value="ThiF"/>
    <property type="match status" value="1"/>
</dbReference>
<dbReference type="GO" id="GO:0005829">
    <property type="term" value="C:cytosol"/>
    <property type="evidence" value="ECO:0007669"/>
    <property type="project" value="TreeGrafter"/>
</dbReference>
<dbReference type="Proteomes" id="UP000437709">
    <property type="component" value="Unassembled WGS sequence"/>
</dbReference>
<gene>
    <name evidence="3" type="ORF">GB881_08060</name>
</gene>
<dbReference type="CDD" id="cd00757">
    <property type="entry name" value="ThiF_MoeB_HesA_family"/>
    <property type="match status" value="1"/>
</dbReference>
<dbReference type="GO" id="GO:0016779">
    <property type="term" value="F:nucleotidyltransferase activity"/>
    <property type="evidence" value="ECO:0007669"/>
    <property type="project" value="UniProtKB-KW"/>
</dbReference>
<dbReference type="OrthoDB" id="9804286at2"/>
<dbReference type="SUPFAM" id="SSF69572">
    <property type="entry name" value="Activating enzymes of the ubiquitin-like proteins"/>
    <property type="match status" value="1"/>
</dbReference>
<dbReference type="InterPro" id="IPR045886">
    <property type="entry name" value="ThiF/MoeB/HesA"/>
</dbReference>
<dbReference type="InterPro" id="IPR036873">
    <property type="entry name" value="Rhodanese-like_dom_sf"/>
</dbReference>
<dbReference type="AlphaFoldDB" id="A0A6N7EP45"/>
<dbReference type="Pfam" id="PF00581">
    <property type="entry name" value="Rhodanese"/>
    <property type="match status" value="1"/>
</dbReference>
<dbReference type="Gene3D" id="3.40.250.10">
    <property type="entry name" value="Rhodanese-like domain"/>
    <property type="match status" value="1"/>
</dbReference>
<dbReference type="PROSITE" id="PS50206">
    <property type="entry name" value="RHODANESE_3"/>
    <property type="match status" value="1"/>
</dbReference>
<dbReference type="PANTHER" id="PTHR10953">
    <property type="entry name" value="UBIQUITIN-ACTIVATING ENZYME E1"/>
    <property type="match status" value="1"/>
</dbReference>
<dbReference type="CDD" id="cd00158">
    <property type="entry name" value="RHOD"/>
    <property type="match status" value="1"/>
</dbReference>
<dbReference type="InterPro" id="IPR001763">
    <property type="entry name" value="Rhodanese-like_dom"/>
</dbReference>
<feature type="region of interest" description="Disordered" evidence="1">
    <location>
        <begin position="184"/>
        <end position="243"/>
    </location>
</feature>
<dbReference type="GO" id="GO:0008146">
    <property type="term" value="F:sulfotransferase activity"/>
    <property type="evidence" value="ECO:0007669"/>
    <property type="project" value="TreeGrafter"/>
</dbReference>
<evidence type="ECO:0000256" key="1">
    <source>
        <dbReference type="SAM" id="MobiDB-lite"/>
    </source>
</evidence>
<keyword evidence="4" id="KW-1185">Reference proteome</keyword>
<proteinExistence type="predicted"/>
<dbReference type="Gene3D" id="3.40.50.720">
    <property type="entry name" value="NAD(P)-binding Rossmann-like Domain"/>
    <property type="match status" value="1"/>
</dbReference>
<evidence type="ECO:0000259" key="2">
    <source>
        <dbReference type="PROSITE" id="PS50206"/>
    </source>
</evidence>
<dbReference type="InterPro" id="IPR035985">
    <property type="entry name" value="Ubiquitin-activating_enz"/>
</dbReference>
<dbReference type="GO" id="GO:0008641">
    <property type="term" value="F:ubiquitin-like modifier activating enzyme activity"/>
    <property type="evidence" value="ECO:0007669"/>
    <property type="project" value="InterPro"/>
</dbReference>
<dbReference type="SMART" id="SM00450">
    <property type="entry name" value="RHOD"/>
    <property type="match status" value="1"/>
</dbReference>
<keyword evidence="3" id="KW-0808">Transferase</keyword>
<evidence type="ECO:0000313" key="4">
    <source>
        <dbReference type="Proteomes" id="UP000437709"/>
    </source>
</evidence>
<reference evidence="3 4" key="1">
    <citation type="submission" date="2019-10" db="EMBL/GenBank/DDBJ databases">
        <title>Georgenia wutianyii sp. nov. and Georgenia yuyongxinii sp. nov. isolated from plateau pika (Ochotona curzoniae) in the Qinghai-Tibet plateau of China.</title>
        <authorList>
            <person name="Tian Z."/>
        </authorList>
    </citation>
    <scope>NUCLEOTIDE SEQUENCE [LARGE SCALE GENOMIC DNA]</scope>
    <source>
        <strain evidence="3 4">JCM 19765</strain>
    </source>
</reference>
<evidence type="ECO:0000313" key="3">
    <source>
        <dbReference type="EMBL" id="MPV37004.1"/>
    </source>
</evidence>
<dbReference type="GO" id="GO:0004792">
    <property type="term" value="F:thiosulfate-cyanide sulfurtransferase activity"/>
    <property type="evidence" value="ECO:0007669"/>
    <property type="project" value="TreeGrafter"/>
</dbReference>
<protein>
    <submittedName>
        <fullName evidence="3">Adenylyltransferase/sulfurtransferase MoeZ</fullName>
    </submittedName>
</protein>
<accession>A0A6N7EP45</accession>
<dbReference type="EMBL" id="WHPC01000024">
    <property type="protein sequence ID" value="MPV37004.1"/>
    <property type="molecule type" value="Genomic_DNA"/>
</dbReference>
<dbReference type="PANTHER" id="PTHR10953:SF102">
    <property type="entry name" value="ADENYLYLTRANSFERASE AND SULFURTRANSFERASE MOCS3"/>
    <property type="match status" value="1"/>
</dbReference>
<dbReference type="RefSeq" id="WP_152193712.1">
    <property type="nucleotide sequence ID" value="NZ_VUKD01000001.1"/>
</dbReference>
<feature type="domain" description="Rhodanese" evidence="2">
    <location>
        <begin position="358"/>
        <end position="455"/>
    </location>
</feature>
<name>A0A6N7EP45_9MICO</name>
<comment type="caution">
    <text evidence="3">The sequence shown here is derived from an EMBL/GenBank/DDBJ whole genome shotgun (WGS) entry which is preliminary data.</text>
</comment>